<dbReference type="AlphaFoldDB" id="A0A517LV14"/>
<reference evidence="2 3" key="1">
    <citation type="submission" date="2019-02" db="EMBL/GenBank/DDBJ databases">
        <title>Deep-cultivation of Planctomycetes and their phenomic and genomic characterization uncovers novel biology.</title>
        <authorList>
            <person name="Wiegand S."/>
            <person name="Jogler M."/>
            <person name="Boedeker C."/>
            <person name="Pinto D."/>
            <person name="Vollmers J."/>
            <person name="Rivas-Marin E."/>
            <person name="Kohn T."/>
            <person name="Peeters S.H."/>
            <person name="Heuer A."/>
            <person name="Rast P."/>
            <person name="Oberbeckmann S."/>
            <person name="Bunk B."/>
            <person name="Jeske O."/>
            <person name="Meyerdierks A."/>
            <person name="Storesund J.E."/>
            <person name="Kallscheuer N."/>
            <person name="Luecker S."/>
            <person name="Lage O.M."/>
            <person name="Pohl T."/>
            <person name="Merkel B.J."/>
            <person name="Hornburger P."/>
            <person name="Mueller R.-W."/>
            <person name="Bruemmer F."/>
            <person name="Labrenz M."/>
            <person name="Spormann A.M."/>
            <person name="Op den Camp H."/>
            <person name="Overmann J."/>
            <person name="Amann R."/>
            <person name="Jetten M.S.M."/>
            <person name="Mascher T."/>
            <person name="Medema M.H."/>
            <person name="Devos D.P."/>
            <person name="Kaster A.-K."/>
            <person name="Ovreas L."/>
            <person name="Rohde M."/>
            <person name="Galperin M.Y."/>
            <person name="Jogler C."/>
        </authorList>
    </citation>
    <scope>NUCLEOTIDE SEQUENCE [LARGE SCALE GENOMIC DNA]</scope>
    <source>
        <strain evidence="2 3">EC9</strain>
    </source>
</reference>
<dbReference type="SUPFAM" id="SSF51182">
    <property type="entry name" value="RmlC-like cupins"/>
    <property type="match status" value="1"/>
</dbReference>
<dbReference type="KEGG" id="ruv:EC9_06250"/>
<accession>A0A517LV14</accession>
<dbReference type="Gene3D" id="2.60.120.10">
    <property type="entry name" value="Jelly Rolls"/>
    <property type="match status" value="1"/>
</dbReference>
<dbReference type="Proteomes" id="UP000319557">
    <property type="component" value="Chromosome"/>
</dbReference>
<evidence type="ECO:0000259" key="1">
    <source>
        <dbReference type="Pfam" id="PF07883"/>
    </source>
</evidence>
<dbReference type="InterPro" id="IPR011051">
    <property type="entry name" value="RmlC_Cupin_sf"/>
</dbReference>
<feature type="domain" description="Cupin type-2" evidence="1">
    <location>
        <begin position="47"/>
        <end position="96"/>
    </location>
</feature>
<dbReference type="EMBL" id="CP036261">
    <property type="protein sequence ID" value="QDS86463.1"/>
    <property type="molecule type" value="Genomic_DNA"/>
</dbReference>
<proteinExistence type="predicted"/>
<organism evidence="2 3">
    <name type="scientific">Rosistilla ulvae</name>
    <dbReference type="NCBI Taxonomy" id="1930277"/>
    <lineage>
        <taxon>Bacteria</taxon>
        <taxon>Pseudomonadati</taxon>
        <taxon>Planctomycetota</taxon>
        <taxon>Planctomycetia</taxon>
        <taxon>Pirellulales</taxon>
        <taxon>Pirellulaceae</taxon>
        <taxon>Rosistilla</taxon>
    </lineage>
</organism>
<dbReference type="Pfam" id="PF07883">
    <property type="entry name" value="Cupin_2"/>
    <property type="match status" value="1"/>
</dbReference>
<name>A0A517LV14_9BACT</name>
<dbReference type="RefSeq" id="WP_145342229.1">
    <property type="nucleotide sequence ID" value="NZ_CP036261.1"/>
</dbReference>
<evidence type="ECO:0000313" key="2">
    <source>
        <dbReference type="EMBL" id="QDS86463.1"/>
    </source>
</evidence>
<gene>
    <name evidence="2" type="ORF">EC9_06250</name>
</gene>
<protein>
    <submittedName>
        <fullName evidence="2">Cupin domain protein</fullName>
    </submittedName>
</protein>
<sequence length="118" mass="12958">MPKAPAFVVAHLPDLPGTPCPCGTARRAFAEVESFPATVHLTEIAATAKVHYHKTLTETYVVQECDDDAFIELDGQSHPVRPGTAILISPGTRHRAVGKMKVIIFCTPKFDPNDEWFD</sequence>
<dbReference type="InterPro" id="IPR013096">
    <property type="entry name" value="Cupin_2"/>
</dbReference>
<evidence type="ECO:0000313" key="3">
    <source>
        <dbReference type="Proteomes" id="UP000319557"/>
    </source>
</evidence>
<dbReference type="InterPro" id="IPR014710">
    <property type="entry name" value="RmlC-like_jellyroll"/>
</dbReference>
<dbReference type="OrthoDB" id="287918at2"/>
<dbReference type="CDD" id="cd20295">
    <property type="entry name" value="cupin_Pac13-like"/>
    <property type="match status" value="1"/>
</dbReference>
<keyword evidence="3" id="KW-1185">Reference proteome</keyword>